<evidence type="ECO:0000256" key="9">
    <source>
        <dbReference type="SAM" id="MobiDB-lite"/>
    </source>
</evidence>
<dbReference type="GO" id="GO:0000285">
    <property type="term" value="F:1-phosphatidylinositol-3-phosphate 5-kinase activity"/>
    <property type="evidence" value="ECO:0007669"/>
    <property type="project" value="UniProtKB-EC"/>
</dbReference>
<dbReference type="InterPro" id="IPR027483">
    <property type="entry name" value="PInositol-4-P-4/5-kinase_C_sf"/>
</dbReference>
<dbReference type="SUPFAM" id="SSF52029">
    <property type="entry name" value="GroEL apical domain-like"/>
    <property type="match status" value="1"/>
</dbReference>
<protein>
    <recommendedName>
        <fullName evidence="1">1-phosphatidylinositol-3-phosphate 5-kinase</fullName>
        <ecNumber evidence="1">2.7.1.150</ecNumber>
    </recommendedName>
    <alternativeName>
        <fullName evidence="7">Phosphatidylinositol 3-phosphate 5-kinase type III</fullName>
    </alternativeName>
</protein>
<dbReference type="Gene3D" id="3.30.810.10">
    <property type="entry name" value="2-Layer Sandwich"/>
    <property type="match status" value="1"/>
</dbReference>
<evidence type="ECO:0000256" key="2">
    <source>
        <dbReference type="ARBA" id="ARBA00022679"/>
    </source>
</evidence>
<dbReference type="Pfam" id="PF00118">
    <property type="entry name" value="Cpn60_TCP1"/>
    <property type="match status" value="1"/>
</dbReference>
<evidence type="ECO:0000256" key="1">
    <source>
        <dbReference type="ARBA" id="ARBA00012009"/>
    </source>
</evidence>
<comment type="subunit">
    <text evidence="6">Component of the PI(3,5)P2 regulatory complex at least composed of ATG18, SAC/FIG4, FAB1 and VAC14.</text>
</comment>
<feature type="compositionally biased region" description="Acidic residues" evidence="9">
    <location>
        <begin position="169"/>
        <end position="194"/>
    </location>
</feature>
<evidence type="ECO:0000259" key="10">
    <source>
        <dbReference type="PROSITE" id="PS51455"/>
    </source>
</evidence>
<dbReference type="CDD" id="cd03334">
    <property type="entry name" value="Fab1_TCP"/>
    <property type="match status" value="1"/>
</dbReference>
<keyword evidence="3 8" id="KW-0547">Nucleotide-binding</keyword>
<dbReference type="PROSITE" id="PS51455">
    <property type="entry name" value="PIPK"/>
    <property type="match status" value="1"/>
</dbReference>
<dbReference type="InterPro" id="IPR027409">
    <property type="entry name" value="GroEL-like_apical_dom_sf"/>
</dbReference>
<dbReference type="FunFam" id="3.30.800.10:FF:000007">
    <property type="entry name" value="Putative 1-phosphatidylinositol-4-phosphate 5-kinase/ zinc ion binding family"/>
    <property type="match status" value="1"/>
</dbReference>
<dbReference type="GO" id="GO:0010008">
    <property type="term" value="C:endosome membrane"/>
    <property type="evidence" value="ECO:0007669"/>
    <property type="project" value="TreeGrafter"/>
</dbReference>
<keyword evidence="2 8" id="KW-0808">Transferase</keyword>
<evidence type="ECO:0000313" key="12">
    <source>
        <dbReference type="Proteomes" id="UP000327013"/>
    </source>
</evidence>
<dbReference type="PANTHER" id="PTHR45748:SF4">
    <property type="entry name" value="1-PHOSPHATIDYLINOSITOL-3-PHOSPHATE 5-KINASE FAB1D-RELATED"/>
    <property type="match status" value="1"/>
</dbReference>
<dbReference type="CDD" id="cd17300">
    <property type="entry name" value="PIPKc_PIKfyve"/>
    <property type="match status" value="1"/>
</dbReference>
<evidence type="ECO:0000256" key="7">
    <source>
        <dbReference type="ARBA" id="ARBA00077223"/>
    </source>
</evidence>
<dbReference type="PANTHER" id="PTHR45748">
    <property type="entry name" value="1-PHOSPHATIDYLINOSITOL 3-PHOSPHATE 5-KINASE-RELATED"/>
    <property type="match status" value="1"/>
</dbReference>
<dbReference type="InterPro" id="IPR027484">
    <property type="entry name" value="PInositol-4-P-5-kinase_N"/>
</dbReference>
<dbReference type="SMART" id="SM00330">
    <property type="entry name" value="PIPKc"/>
    <property type="match status" value="1"/>
</dbReference>
<gene>
    <name evidence="11" type="ORF">FH972_018223</name>
</gene>
<dbReference type="Pfam" id="PF01504">
    <property type="entry name" value="PIP5K"/>
    <property type="match status" value="2"/>
</dbReference>
<dbReference type="FunFam" id="3.50.7.10:FF:000007">
    <property type="entry name" value="1-phosphatidylinositol 3-phosphate 5-kinase isoform X1"/>
    <property type="match status" value="1"/>
</dbReference>
<keyword evidence="4 8" id="KW-0418">Kinase</keyword>
<dbReference type="Proteomes" id="UP000327013">
    <property type="component" value="Chromosome 7"/>
</dbReference>
<dbReference type="Gene3D" id="3.30.800.10">
    <property type="entry name" value="Phosphatidylinositol Phosphate Kinase II Beta"/>
    <property type="match status" value="1"/>
</dbReference>
<evidence type="ECO:0000256" key="6">
    <source>
        <dbReference type="ARBA" id="ARBA00023464"/>
    </source>
</evidence>
<dbReference type="OrthoDB" id="158357at2759"/>
<feature type="compositionally biased region" description="Basic and acidic residues" evidence="9">
    <location>
        <begin position="117"/>
        <end position="126"/>
    </location>
</feature>
<dbReference type="EC" id="2.7.1.150" evidence="1"/>
<dbReference type="InterPro" id="IPR002498">
    <property type="entry name" value="PInositol-4-P-4/5-kinase_core"/>
</dbReference>
<evidence type="ECO:0000256" key="3">
    <source>
        <dbReference type="ARBA" id="ARBA00022741"/>
    </source>
</evidence>
<dbReference type="GO" id="GO:0005524">
    <property type="term" value="F:ATP binding"/>
    <property type="evidence" value="ECO:0007669"/>
    <property type="project" value="UniProtKB-UniRule"/>
</dbReference>
<feature type="domain" description="PIPK" evidence="10">
    <location>
        <begin position="1285"/>
        <end position="1608"/>
    </location>
</feature>
<dbReference type="FunFam" id="3.30.810.10:FF:000001">
    <property type="entry name" value="1-phosphatidylinositol 3-phosphate 5-kinase FAB1"/>
    <property type="match status" value="1"/>
</dbReference>
<keyword evidence="12" id="KW-1185">Reference proteome</keyword>
<proteinExistence type="predicted"/>
<dbReference type="InterPro" id="IPR044769">
    <property type="entry name" value="PIKfyve_PIPKc"/>
</dbReference>
<feature type="region of interest" description="Disordered" evidence="9">
    <location>
        <begin position="1632"/>
        <end position="1653"/>
    </location>
</feature>
<evidence type="ECO:0000256" key="4">
    <source>
        <dbReference type="ARBA" id="ARBA00022777"/>
    </source>
</evidence>
<dbReference type="InterPro" id="IPR002423">
    <property type="entry name" value="Cpn60/GroEL/TCP-1"/>
</dbReference>
<dbReference type="GO" id="GO:0046854">
    <property type="term" value="P:phosphatidylinositol phosphate biosynthetic process"/>
    <property type="evidence" value="ECO:0007669"/>
    <property type="project" value="TreeGrafter"/>
</dbReference>
<keyword evidence="5 8" id="KW-0067">ATP-binding</keyword>
<dbReference type="SUPFAM" id="SSF56104">
    <property type="entry name" value="SAICAR synthase-like"/>
    <property type="match status" value="1"/>
</dbReference>
<dbReference type="EMBL" id="CM017327">
    <property type="protein sequence ID" value="KAE8100315.1"/>
    <property type="molecule type" value="Genomic_DNA"/>
</dbReference>
<feature type="region of interest" description="Disordered" evidence="9">
    <location>
        <begin position="82"/>
        <end position="204"/>
    </location>
</feature>
<evidence type="ECO:0000256" key="5">
    <source>
        <dbReference type="ARBA" id="ARBA00022840"/>
    </source>
</evidence>
<accession>A0A5N6RNJ9</accession>
<name>A0A5N6RNJ9_9ROSI</name>
<dbReference type="Gene3D" id="3.50.7.10">
    <property type="entry name" value="GroEL"/>
    <property type="match status" value="1"/>
</dbReference>
<feature type="compositionally biased region" description="Basic and acidic residues" evidence="9">
    <location>
        <begin position="88"/>
        <end position="110"/>
    </location>
</feature>
<reference evidence="11 12" key="1">
    <citation type="submission" date="2019-06" db="EMBL/GenBank/DDBJ databases">
        <title>A chromosomal-level reference genome of Carpinus fangiana (Coryloideae, Betulaceae).</title>
        <authorList>
            <person name="Yang X."/>
            <person name="Wang Z."/>
            <person name="Zhang L."/>
            <person name="Hao G."/>
            <person name="Liu J."/>
            <person name="Yang Y."/>
        </authorList>
    </citation>
    <scope>NUCLEOTIDE SEQUENCE [LARGE SCALE GENOMIC DNA]</scope>
    <source>
        <strain evidence="11">Cfa_2016G</strain>
        <tissue evidence="11">Leaf</tissue>
    </source>
</reference>
<evidence type="ECO:0000313" key="11">
    <source>
        <dbReference type="EMBL" id="KAE8100315.1"/>
    </source>
</evidence>
<sequence>MCHNCGAELLKLEEKNKQKNGNSLKFDRGGPIWSCKFCGDKQQGESIKRDSLSPYTTPMISPTISLSSSDSIGSNCSEFSVDVNSYDRGNREEGTTDDSQESHRRMENNSKESNGGNDRHIARDVEILISSGQEPKDGVPGYDGKLSNEVAENSQSIDDELDTQIWEPPEAEDPEDDMEGSMAYNDDDDDECGDGTEWGKPASLSRFRDEGSMSYKFKVEKQRAMEEVMNGRFKALVCHLLKSVGIAFSREDDESWLDMVTSLSWEAASFLKPDAIDGKAMDPNGYVKVKCIATGSRSQSQVVKGLVFKKRAAHKHMPTSYKNPRLLLIRGELGQCSSGLSSFASIEQQGKGYLKSLIEMIELCHPNVILVEKTVSRDIQESIRAKGMTLVYDMKLHRLERIARCTGSPILSSDTLTTQKLKRCESFHIEKFIEEHAPFGEGGKRPSKTLMFLEGCPTRCGCTILLKGAHSDELKRTKCVVQCAVIMAYHLILETSFLVDQRAMFSTIRFPEVVNVLPTDQQSPNLGSANSSVPYIEDFTSTNGSRTVDIPISNGFHEENIHNSNLESESNSTLTYEPYNPAVFSGLSSLSASLKKVIADSFPLATSTPYQSLSSYFGFNGRQSNGHGSEAVSLSTTPEAVDHSDMGAKGSSIEVKSFDGGQFQTSSAFTEVPLEIKIDGGTSEDQLQSRDGINTVMNSQSILVLMSSRNAVRGAICEQSHFSHIMFYKNFDVPLGKFLRDNLLNQRSQCTTCGELPEAHFYYYAHYNRQLTIQVKRLPEGKHLPGEAEGKLWMWSCCGRCKHGNGISKSTKRVLISNAARGLSFGKFLELSFSHASSSSRLSSCGHSLHRDFLYFFGSGPMVAKFKYSTVAIYNVSVPPQKLEFSNSIRQEWLRKETENVYMKGMLLFTEVANSLKKIRSQFTGRTVNLQGTSLDLSDIEEMLKHETSDFEVNIQNAVSKNGNPDQAIYKLLSLNRLLWELLLESCVWDRRLHSLLSPEHTLGDSNATEKVIQEQVKLLDGPAAGGNDGTATILENGNVVFDDSANLKVKLDTSVEANGFPIKEIPVEGPVQESSDGDDVFNTSTVAEGEMPTLGLSTNGSSDQECAVNGSVHCQSGDDNCQAVILSSSDHSQMDRTVPISTGLGNADSISDLHVSKKDKSLRSLSSSLENSIEWPWTPFSEIRQIGMKDLLKGYLKKFGSISSHTPEYIPTADQLIIEEGSRLHIPLEADNYIVSDYDGELSSIIACALASLMDIPFPSEVLDEDSKRENGMATKSFESLYSLGRSSTSTYPPWSPNGSSDLDSVHSTPSISLEDPRFSSFDGLNLLDSLVPQDPFNPVVNLLGKGKYTVACLYANEFRDLRHRCCPSEVDYIASLSRCRNWDAKGGKSKSFFAKTLDDRFIIKEIKKTEFDSFMKFARDYFKYMNQSFELGNQTCLAKVLGIYQVTIRQAKSGRENRHDLMVMENLNYGRKTTRQYDLKGALHARYTAAADGSGDVLLDQNFVNDMNSSPLYVSNKSKRLLHRAVWNDTAFLNSINVMDYSLLVAVDTERRELVCGIIDYLRQYTWDKQLETWVKSSLVPKNVLPTVISPKEYKRRFRKFMSLHFLCVPDHWCSQMSSESCELCGVRDEDDDDTSQPKSQKKGRLNLFSA</sequence>
<organism evidence="11 12">
    <name type="scientific">Carpinus fangiana</name>
    <dbReference type="NCBI Taxonomy" id="176857"/>
    <lineage>
        <taxon>Eukaryota</taxon>
        <taxon>Viridiplantae</taxon>
        <taxon>Streptophyta</taxon>
        <taxon>Embryophyta</taxon>
        <taxon>Tracheophyta</taxon>
        <taxon>Spermatophyta</taxon>
        <taxon>Magnoliopsida</taxon>
        <taxon>eudicotyledons</taxon>
        <taxon>Gunneridae</taxon>
        <taxon>Pentapetalae</taxon>
        <taxon>rosids</taxon>
        <taxon>fabids</taxon>
        <taxon>Fagales</taxon>
        <taxon>Betulaceae</taxon>
        <taxon>Carpinus</taxon>
    </lineage>
</organism>
<evidence type="ECO:0000256" key="8">
    <source>
        <dbReference type="PROSITE-ProRule" id="PRU00781"/>
    </source>
</evidence>